<feature type="domain" description="RiboL-PSP-HEPN" evidence="1">
    <location>
        <begin position="53"/>
        <end position="249"/>
    </location>
</feature>
<comment type="caution">
    <text evidence="2">The sequence shown here is derived from an EMBL/GenBank/DDBJ whole genome shotgun (WGS) entry which is preliminary data.</text>
</comment>
<gene>
    <name evidence="2" type="ORF">CN307_05090</name>
</gene>
<dbReference type="Proteomes" id="UP000220032">
    <property type="component" value="Unassembled WGS sequence"/>
</dbReference>
<dbReference type="InterPro" id="IPR041519">
    <property type="entry name" value="HEPN_RiboL-PSP"/>
</dbReference>
<dbReference type="RefSeq" id="WP_098341936.1">
    <property type="nucleotide sequence ID" value="NZ_NTRR01000004.1"/>
</dbReference>
<dbReference type="AlphaFoldDB" id="A0A2A9A6A0"/>
<proteinExistence type="predicted"/>
<dbReference type="Pfam" id="PF18735">
    <property type="entry name" value="HEPN_RiboL-PSP"/>
    <property type="match status" value="1"/>
</dbReference>
<organism evidence="2 3">
    <name type="scientific">Bacillus cereus</name>
    <dbReference type="NCBI Taxonomy" id="1396"/>
    <lineage>
        <taxon>Bacteria</taxon>
        <taxon>Bacillati</taxon>
        <taxon>Bacillota</taxon>
        <taxon>Bacilli</taxon>
        <taxon>Bacillales</taxon>
        <taxon>Bacillaceae</taxon>
        <taxon>Bacillus</taxon>
        <taxon>Bacillus cereus group</taxon>
    </lineage>
</organism>
<evidence type="ECO:0000313" key="2">
    <source>
        <dbReference type="EMBL" id="PFE18915.1"/>
    </source>
</evidence>
<protein>
    <recommendedName>
        <fullName evidence="1">RiboL-PSP-HEPN domain-containing protein</fullName>
    </recommendedName>
</protein>
<reference evidence="2 3" key="1">
    <citation type="submission" date="2017-09" db="EMBL/GenBank/DDBJ databases">
        <title>Large-scale bioinformatics analysis of Bacillus genomes uncovers conserved roles of natural products in bacterial physiology.</title>
        <authorList>
            <consortium name="Agbiome Team Llc"/>
            <person name="Bleich R.M."/>
            <person name="Grubbs K.J."/>
            <person name="Santa Maria K.C."/>
            <person name="Allen S.E."/>
            <person name="Farag S."/>
            <person name="Shank E.A."/>
            <person name="Bowers A."/>
        </authorList>
    </citation>
    <scope>NUCLEOTIDE SEQUENCE [LARGE SCALE GENOMIC DNA]</scope>
    <source>
        <strain evidence="2 3">AFS022681</strain>
    </source>
</reference>
<dbReference type="EMBL" id="NTRR01000004">
    <property type="protein sequence ID" value="PFE18915.1"/>
    <property type="molecule type" value="Genomic_DNA"/>
</dbReference>
<evidence type="ECO:0000313" key="3">
    <source>
        <dbReference type="Proteomes" id="UP000220032"/>
    </source>
</evidence>
<evidence type="ECO:0000259" key="1">
    <source>
        <dbReference type="Pfam" id="PF18735"/>
    </source>
</evidence>
<accession>A0A2A9A6A0</accession>
<sequence>MLHNSFKSYMEASKSLKYYLNEIQSLRNVSNEFLKNASSVPEFDIKDILVSKLKNHRDTRFKQFEYSSIIISMYGNLERYIEDALAEILDLYSKNIKIYNDLPEVIIDNHFKLSAELIKNLDLPKYINKISVNSIIANMNSCLDNGNYKLNIEAFTHHTANFRIDTIDNYFSNIGIKGIKNSVQEDVYFKKYCLSVDEEVTSFSILKELTNRRNEIAHGAENIEILDLDILNDYIEYMDELVLAINTSLIIKVIALIFDEMNLLKLKLLSEKSPIVFGSSVRGCFVKNKKLKNGMKILLKNGNVYSISKIGNVRIEEKDFEEYEFEENLTEVSIKFDRNLKTLTQMFILPSENPDSYEELNKCEYEKSTIIV</sequence>
<name>A0A2A9A6A0_BACCE</name>